<name>C3YIH2_BRAFL</name>
<dbReference type="FunFam" id="3.80.10.10:FF:000732">
    <property type="entry name" value="GD11101"/>
    <property type="match status" value="1"/>
</dbReference>
<gene>
    <name evidence="3" type="ORF">BRAFLDRAFT_241975</name>
</gene>
<evidence type="ECO:0008006" key="4">
    <source>
        <dbReference type="Google" id="ProtNLM"/>
    </source>
</evidence>
<organism>
    <name type="scientific">Branchiostoma floridae</name>
    <name type="common">Florida lancelet</name>
    <name type="synonym">Amphioxus</name>
    <dbReference type="NCBI Taxonomy" id="7739"/>
    <lineage>
        <taxon>Eukaryota</taxon>
        <taxon>Metazoa</taxon>
        <taxon>Chordata</taxon>
        <taxon>Cephalochordata</taxon>
        <taxon>Leptocardii</taxon>
        <taxon>Amphioxiformes</taxon>
        <taxon>Branchiostomatidae</taxon>
        <taxon>Branchiostoma</taxon>
    </lineage>
</organism>
<evidence type="ECO:0000313" key="3">
    <source>
        <dbReference type="EMBL" id="EEN59905.1"/>
    </source>
</evidence>
<dbReference type="Gene3D" id="3.80.10.10">
    <property type="entry name" value="Ribonuclease Inhibitor"/>
    <property type="match status" value="1"/>
</dbReference>
<feature type="non-terminal residue" evidence="3">
    <location>
        <position position="126"/>
    </location>
</feature>
<dbReference type="EMBL" id="GG666515">
    <property type="protein sequence ID" value="EEN59905.1"/>
    <property type="molecule type" value="Genomic_DNA"/>
</dbReference>
<dbReference type="eggNOG" id="KOG4237">
    <property type="taxonomic scope" value="Eukaryota"/>
</dbReference>
<proteinExistence type="predicted"/>
<evidence type="ECO:0000256" key="2">
    <source>
        <dbReference type="ARBA" id="ARBA00022737"/>
    </source>
</evidence>
<dbReference type="InParanoid" id="C3YIH2"/>
<feature type="non-terminal residue" evidence="3">
    <location>
        <position position="1"/>
    </location>
</feature>
<dbReference type="PANTHER" id="PTHR24369">
    <property type="entry name" value="ANTIGEN BSP, PUTATIVE-RELATED"/>
    <property type="match status" value="1"/>
</dbReference>
<dbReference type="STRING" id="7739.C3YIH2"/>
<keyword evidence="2" id="KW-0677">Repeat</keyword>
<dbReference type="InterPro" id="IPR050541">
    <property type="entry name" value="LRR_TM_domain-containing"/>
</dbReference>
<evidence type="ECO:0000256" key="1">
    <source>
        <dbReference type="ARBA" id="ARBA00022614"/>
    </source>
</evidence>
<keyword evidence="1" id="KW-0433">Leucine-rich repeat</keyword>
<dbReference type="SMART" id="SM00369">
    <property type="entry name" value="LRR_TYP"/>
    <property type="match status" value="2"/>
</dbReference>
<accession>C3YIH2</accession>
<dbReference type="InterPro" id="IPR001611">
    <property type="entry name" value="Leu-rich_rpt"/>
</dbReference>
<dbReference type="PANTHER" id="PTHR24369:SF213">
    <property type="entry name" value="INSULIN LIKE GROWTH FACTOR BINDING PROTEIN ACID LABILE SUBUNIT"/>
    <property type="match status" value="1"/>
</dbReference>
<reference evidence="3" key="1">
    <citation type="journal article" date="2008" name="Nature">
        <title>The amphioxus genome and the evolution of the chordate karyotype.</title>
        <authorList>
            <consortium name="US DOE Joint Genome Institute (JGI-PGF)"/>
            <person name="Putnam N.H."/>
            <person name="Butts T."/>
            <person name="Ferrier D.E.K."/>
            <person name="Furlong R.F."/>
            <person name="Hellsten U."/>
            <person name="Kawashima T."/>
            <person name="Robinson-Rechavi M."/>
            <person name="Shoguchi E."/>
            <person name="Terry A."/>
            <person name="Yu J.-K."/>
            <person name="Benito-Gutierrez E.L."/>
            <person name="Dubchak I."/>
            <person name="Garcia-Fernandez J."/>
            <person name="Gibson-Brown J.J."/>
            <person name="Grigoriev I.V."/>
            <person name="Horton A.C."/>
            <person name="de Jong P.J."/>
            <person name="Jurka J."/>
            <person name="Kapitonov V.V."/>
            <person name="Kohara Y."/>
            <person name="Kuroki Y."/>
            <person name="Lindquist E."/>
            <person name="Lucas S."/>
            <person name="Osoegawa K."/>
            <person name="Pennacchio L.A."/>
            <person name="Salamov A.A."/>
            <person name="Satou Y."/>
            <person name="Sauka-Spengler T."/>
            <person name="Schmutz J."/>
            <person name="Shin-I T."/>
            <person name="Toyoda A."/>
            <person name="Bronner-Fraser M."/>
            <person name="Fujiyama A."/>
            <person name="Holland L.Z."/>
            <person name="Holland P.W.H."/>
            <person name="Satoh N."/>
            <person name="Rokhsar D.S."/>
        </authorList>
    </citation>
    <scope>NUCLEOTIDE SEQUENCE [LARGE SCALE GENOMIC DNA]</scope>
    <source>
        <strain evidence="3">S238N-H82</strain>
        <tissue evidence="3">Testes</tissue>
    </source>
</reference>
<dbReference type="AlphaFoldDB" id="C3YIH2"/>
<protein>
    <recommendedName>
        <fullName evidence="4">LRRCT domain-containing protein</fullName>
    </recommendedName>
</protein>
<dbReference type="InterPro" id="IPR032675">
    <property type="entry name" value="LRR_dom_sf"/>
</dbReference>
<sequence>LDNNAITNIQYGTFTGLVDLQTLSLTSNAINSVSNDSFSGLTKLRTLYLQDNDITTVPIGPFEQLPNVVTLYIHDNPLRCDCALYDLVQWFNSGGRDLSSATCASSPFPELVGVSLTDAASQLSTC</sequence>
<dbReference type="InterPro" id="IPR003591">
    <property type="entry name" value="Leu-rich_rpt_typical-subtyp"/>
</dbReference>
<dbReference type="Pfam" id="PF13855">
    <property type="entry name" value="LRR_8"/>
    <property type="match status" value="1"/>
</dbReference>
<dbReference type="PROSITE" id="PS51450">
    <property type="entry name" value="LRR"/>
    <property type="match status" value="2"/>
</dbReference>
<dbReference type="SUPFAM" id="SSF52058">
    <property type="entry name" value="L domain-like"/>
    <property type="match status" value="1"/>
</dbReference>